<dbReference type="Gene3D" id="2.60.40.10">
    <property type="entry name" value="Immunoglobulins"/>
    <property type="match status" value="1"/>
</dbReference>
<dbReference type="SUPFAM" id="SSF48726">
    <property type="entry name" value="Immunoglobulin"/>
    <property type="match status" value="1"/>
</dbReference>
<accession>A0A9D3NXB4</accession>
<reference evidence="2 3" key="1">
    <citation type="submission" date="2021-06" db="EMBL/GenBank/DDBJ databases">
        <title>Chromosome-level genome assembly of the red-tail catfish (Hemibagrus wyckioides).</title>
        <authorList>
            <person name="Shao F."/>
        </authorList>
    </citation>
    <scope>NUCLEOTIDE SEQUENCE [LARGE SCALE GENOMIC DNA]</scope>
    <source>
        <strain evidence="2">EC202008001</strain>
        <tissue evidence="2">Blood</tissue>
    </source>
</reference>
<protein>
    <recommendedName>
        <fullName evidence="4">Ig-like domain-containing protein</fullName>
    </recommendedName>
</protein>
<keyword evidence="1" id="KW-0812">Transmembrane</keyword>
<keyword evidence="1" id="KW-1133">Transmembrane helix</keyword>
<dbReference type="OrthoDB" id="8948841at2759"/>
<name>A0A9D3NXB4_9TELE</name>
<dbReference type="Proteomes" id="UP000824219">
    <property type="component" value="Linkage Group LG07"/>
</dbReference>
<comment type="caution">
    <text evidence="2">The sequence shown here is derived from an EMBL/GenBank/DDBJ whole genome shotgun (WGS) entry which is preliminary data.</text>
</comment>
<sequence>MFPELVRFTWQAEDQSGRKVELEDTEQLEQIDDDPDVRITSMLIVNKEKVRTNIFTCLVQHDSSVDDQSVIVPRVKDVTMTQTCSVPKIGEEEEEKFMTSGVLEFSRSLYLFSVTYLILLVKNVLYFCTISVLLCKTNAAIPT</sequence>
<evidence type="ECO:0000256" key="1">
    <source>
        <dbReference type="SAM" id="Phobius"/>
    </source>
</evidence>
<evidence type="ECO:0000313" key="3">
    <source>
        <dbReference type="Proteomes" id="UP000824219"/>
    </source>
</evidence>
<evidence type="ECO:0000313" key="2">
    <source>
        <dbReference type="EMBL" id="KAG7329924.1"/>
    </source>
</evidence>
<dbReference type="InterPro" id="IPR036179">
    <property type="entry name" value="Ig-like_dom_sf"/>
</dbReference>
<gene>
    <name evidence="2" type="ORF">KOW79_006146</name>
</gene>
<evidence type="ECO:0008006" key="4">
    <source>
        <dbReference type="Google" id="ProtNLM"/>
    </source>
</evidence>
<keyword evidence="1" id="KW-0472">Membrane</keyword>
<dbReference type="InterPro" id="IPR013783">
    <property type="entry name" value="Ig-like_fold"/>
</dbReference>
<feature type="transmembrane region" description="Helical" evidence="1">
    <location>
        <begin position="109"/>
        <end position="135"/>
    </location>
</feature>
<proteinExistence type="predicted"/>
<keyword evidence="3" id="KW-1185">Reference proteome</keyword>
<dbReference type="EMBL" id="JAHKSW010000007">
    <property type="protein sequence ID" value="KAG7329924.1"/>
    <property type="molecule type" value="Genomic_DNA"/>
</dbReference>
<dbReference type="AlphaFoldDB" id="A0A9D3NXB4"/>
<organism evidence="2 3">
    <name type="scientific">Hemibagrus wyckioides</name>
    <dbReference type="NCBI Taxonomy" id="337641"/>
    <lineage>
        <taxon>Eukaryota</taxon>
        <taxon>Metazoa</taxon>
        <taxon>Chordata</taxon>
        <taxon>Craniata</taxon>
        <taxon>Vertebrata</taxon>
        <taxon>Euteleostomi</taxon>
        <taxon>Actinopterygii</taxon>
        <taxon>Neopterygii</taxon>
        <taxon>Teleostei</taxon>
        <taxon>Ostariophysi</taxon>
        <taxon>Siluriformes</taxon>
        <taxon>Bagridae</taxon>
        <taxon>Hemibagrus</taxon>
    </lineage>
</organism>